<dbReference type="AlphaFoldDB" id="A0A5C6M8G8"/>
<comment type="caution">
    <text evidence="1">The sequence shown here is derived from an EMBL/GenBank/DDBJ whole genome shotgun (WGS) entry which is preliminary data.</text>
</comment>
<evidence type="ECO:0000313" key="1">
    <source>
        <dbReference type="EMBL" id="TWW09324.1"/>
    </source>
</evidence>
<keyword evidence="2" id="KW-1185">Reference proteome</keyword>
<dbReference type="Proteomes" id="UP000321083">
    <property type="component" value="Unassembled WGS sequence"/>
</dbReference>
<proteinExistence type="predicted"/>
<protein>
    <submittedName>
        <fullName evidence="1">Uncharacterized protein</fullName>
    </submittedName>
</protein>
<accession>A0A5C6M8G8</accession>
<sequence>MSFIRNYIETLSRDHRSFLQEIPLLLERRFLFDNLSKMEPKKIKRFNDFVELIKLHMPKLVKDSFTPEHLKPKQNMSSWDEFILSPFEPRDSLYEEVDTLSKDFIAESKQNKINNRKFNKFKEKIIEFLEVGSVKAGLNTALANIWGLLRVIPILVKNQTGDLIDKAKFISILKGKNTQTLLRKIMSMNIFAMNGLFNILHQKPVSTKEEALQTLFKLTKDT</sequence>
<reference evidence="1 2" key="1">
    <citation type="submission" date="2019-08" db="EMBL/GenBank/DDBJ databases">
        <title>100 year-old enigma solved: identification of Planctomyces bekefii, the type genus and species of the phylum Planctomycetes.</title>
        <authorList>
            <person name="Svetlana D.N."/>
            <person name="Overmann J."/>
        </authorList>
    </citation>
    <scope>NUCLEOTIDE SEQUENCE [LARGE SCALE GENOMIC DNA]</scope>
    <source>
        <strain evidence="1">Phe10_nw2017</strain>
    </source>
</reference>
<dbReference type="EMBL" id="SRHE01000309">
    <property type="protein sequence ID" value="TWW09324.1"/>
    <property type="molecule type" value="Genomic_DNA"/>
</dbReference>
<gene>
    <name evidence="1" type="ORF">E3A20_15460</name>
</gene>
<name>A0A5C6M8G8_9PLAN</name>
<evidence type="ECO:0000313" key="2">
    <source>
        <dbReference type="Proteomes" id="UP000321083"/>
    </source>
</evidence>
<organism evidence="1 2">
    <name type="scientific">Planctomyces bekefii</name>
    <dbReference type="NCBI Taxonomy" id="1653850"/>
    <lineage>
        <taxon>Bacteria</taxon>
        <taxon>Pseudomonadati</taxon>
        <taxon>Planctomycetota</taxon>
        <taxon>Planctomycetia</taxon>
        <taxon>Planctomycetales</taxon>
        <taxon>Planctomycetaceae</taxon>
        <taxon>Planctomyces</taxon>
    </lineage>
</organism>
<reference evidence="1 2" key="2">
    <citation type="submission" date="2019-08" db="EMBL/GenBank/DDBJ databases">
        <authorList>
            <person name="Henke P."/>
        </authorList>
    </citation>
    <scope>NUCLEOTIDE SEQUENCE [LARGE SCALE GENOMIC DNA]</scope>
    <source>
        <strain evidence="1">Phe10_nw2017</strain>
    </source>
</reference>